<dbReference type="InterPro" id="IPR030378">
    <property type="entry name" value="G_CP_dom"/>
</dbReference>
<reference evidence="14 15" key="1">
    <citation type="submission" date="2023-04" db="EMBL/GenBank/DDBJ databases">
        <title>Marinobulbifer ophiurae gen. nov., sp. Nov., isolate from tissue of brittle star Ophioplocus japonicus.</title>
        <authorList>
            <person name="Kawano K."/>
            <person name="Sawayama S."/>
            <person name="Nakagawa S."/>
        </authorList>
    </citation>
    <scope>NUCLEOTIDE SEQUENCE [LARGE SCALE GENOMIC DNA]</scope>
    <source>
        <strain evidence="14 15">NKW57</strain>
    </source>
</reference>
<evidence type="ECO:0000259" key="12">
    <source>
        <dbReference type="PROSITE" id="PS50936"/>
    </source>
</evidence>
<keyword evidence="1 10" id="KW-0963">Cytoplasm</keyword>
<protein>
    <recommendedName>
        <fullName evidence="10">Small ribosomal subunit biogenesis GTPase RsgA</fullName>
        <ecNumber evidence="10">3.6.1.-</ecNumber>
    </recommendedName>
</protein>
<evidence type="ECO:0000256" key="11">
    <source>
        <dbReference type="SAM" id="MobiDB-lite"/>
    </source>
</evidence>
<evidence type="ECO:0000259" key="13">
    <source>
        <dbReference type="PROSITE" id="PS51721"/>
    </source>
</evidence>
<dbReference type="Gene3D" id="3.40.50.300">
    <property type="entry name" value="P-loop containing nucleotide triphosphate hydrolases"/>
    <property type="match status" value="1"/>
</dbReference>
<evidence type="ECO:0000256" key="1">
    <source>
        <dbReference type="ARBA" id="ARBA00022490"/>
    </source>
</evidence>
<evidence type="ECO:0000256" key="4">
    <source>
        <dbReference type="ARBA" id="ARBA00022730"/>
    </source>
</evidence>
<dbReference type="InterPro" id="IPR010914">
    <property type="entry name" value="RsgA_GTPase_dom"/>
</dbReference>
<evidence type="ECO:0000256" key="5">
    <source>
        <dbReference type="ARBA" id="ARBA00022741"/>
    </source>
</evidence>
<evidence type="ECO:0000313" key="15">
    <source>
        <dbReference type="Proteomes" id="UP001224392"/>
    </source>
</evidence>
<evidence type="ECO:0000256" key="8">
    <source>
        <dbReference type="ARBA" id="ARBA00022884"/>
    </source>
</evidence>
<comment type="cofactor">
    <cofactor evidence="10">
        <name>Zn(2+)</name>
        <dbReference type="ChEBI" id="CHEBI:29105"/>
    </cofactor>
    <text evidence="10">Binds 1 zinc ion per subunit.</text>
</comment>
<dbReference type="InterPro" id="IPR027417">
    <property type="entry name" value="P-loop_NTPase"/>
</dbReference>
<comment type="function">
    <text evidence="10">One of several proteins that assist in the late maturation steps of the functional core of the 30S ribosomal subunit. Helps release RbfA from mature subunits. May play a role in the assembly of ribosomal proteins into the subunit. Circularly permuted GTPase that catalyzes slow GTP hydrolysis, GTPase activity is stimulated by the 30S ribosomal subunit.</text>
</comment>
<evidence type="ECO:0000256" key="3">
    <source>
        <dbReference type="ARBA" id="ARBA00022723"/>
    </source>
</evidence>
<comment type="caution">
    <text evidence="14">The sequence shown here is derived from an EMBL/GenBank/DDBJ whole genome shotgun (WGS) entry which is preliminary data.</text>
</comment>
<dbReference type="PANTHER" id="PTHR32120">
    <property type="entry name" value="SMALL RIBOSOMAL SUBUNIT BIOGENESIS GTPASE RSGA"/>
    <property type="match status" value="1"/>
</dbReference>
<dbReference type="EC" id="3.6.1.-" evidence="10"/>
<feature type="domain" description="CP-type G" evidence="13">
    <location>
        <begin position="96"/>
        <end position="251"/>
    </location>
</feature>
<dbReference type="PROSITE" id="PS50936">
    <property type="entry name" value="ENGC_GTPASE"/>
    <property type="match status" value="1"/>
</dbReference>
<dbReference type="RefSeq" id="WP_285762550.1">
    <property type="nucleotide sequence ID" value="NZ_BSYJ01000001.1"/>
</dbReference>
<feature type="region of interest" description="Disordered" evidence="11">
    <location>
        <begin position="313"/>
        <end position="351"/>
    </location>
</feature>
<evidence type="ECO:0000256" key="9">
    <source>
        <dbReference type="ARBA" id="ARBA00023134"/>
    </source>
</evidence>
<evidence type="ECO:0000256" key="6">
    <source>
        <dbReference type="ARBA" id="ARBA00022801"/>
    </source>
</evidence>
<feature type="binding site" evidence="10">
    <location>
        <position position="274"/>
    </location>
    <ligand>
        <name>Zn(2+)</name>
        <dbReference type="ChEBI" id="CHEBI:29105"/>
    </ligand>
</feature>
<gene>
    <name evidence="14" type="primary">rsgA_2</name>
    <name evidence="10" type="synonym">rsgA</name>
    <name evidence="14" type="ORF">MNKW57_03560</name>
</gene>
<evidence type="ECO:0000256" key="7">
    <source>
        <dbReference type="ARBA" id="ARBA00022833"/>
    </source>
</evidence>
<feature type="binding site" evidence="10">
    <location>
        <position position="287"/>
    </location>
    <ligand>
        <name>Zn(2+)</name>
        <dbReference type="ChEBI" id="CHEBI:29105"/>
    </ligand>
</feature>
<feature type="compositionally biased region" description="Basic and acidic residues" evidence="11">
    <location>
        <begin position="321"/>
        <end position="330"/>
    </location>
</feature>
<organism evidence="14 15">
    <name type="scientific">Biformimicrobium ophioploci</name>
    <dbReference type="NCBI Taxonomy" id="3036711"/>
    <lineage>
        <taxon>Bacteria</taxon>
        <taxon>Pseudomonadati</taxon>
        <taxon>Pseudomonadota</taxon>
        <taxon>Gammaproteobacteria</taxon>
        <taxon>Cellvibrionales</taxon>
        <taxon>Microbulbiferaceae</taxon>
        <taxon>Biformimicrobium</taxon>
    </lineage>
</organism>
<sequence>MPDALRALGWKGFFQQQVVGEPGTPVRIVAVHRDRLVAAGAEGNLEIPVRGSFFDAPPESLPTVGDWLLVDMETSQPLQTLERSSLFLRMAAGGDKAQLLAANVDTVFIVSSCNHDFNLSRIERYQALVQQAGARSVVVLTRADTCADADNFRERALSTTADCVVETVNALDPDDVSVLKCWLGPGETIALLGSSGVGKSTLLNSLMQTEVAQTAGIREDDSKGRHTTTHRELHHLPGGAMLLDTPGMRELSLAGAEAGIDAAFAEIAERASGCRFKDCQHRREPGCAVRKAVAEGVISERRLENWRKLQRESARNQQTLAEKRSGDRSLAKTYRAVQQHARGRKTDGNTD</sequence>
<dbReference type="CDD" id="cd01854">
    <property type="entry name" value="YjeQ_EngC"/>
    <property type="match status" value="1"/>
</dbReference>
<dbReference type="PANTHER" id="PTHR32120:SF10">
    <property type="entry name" value="SMALL RIBOSOMAL SUBUNIT BIOGENESIS GTPASE RSGA"/>
    <property type="match status" value="1"/>
</dbReference>
<dbReference type="NCBIfam" id="TIGR00157">
    <property type="entry name" value="ribosome small subunit-dependent GTPase A"/>
    <property type="match status" value="1"/>
</dbReference>
<evidence type="ECO:0000256" key="2">
    <source>
        <dbReference type="ARBA" id="ARBA00022517"/>
    </source>
</evidence>
<keyword evidence="2 10" id="KW-0690">Ribosome biogenesis</keyword>
<keyword evidence="9 10" id="KW-0342">GTP-binding</keyword>
<comment type="subcellular location">
    <subcellularLocation>
        <location evidence="10">Cytoplasm</location>
    </subcellularLocation>
</comment>
<keyword evidence="15" id="KW-1185">Reference proteome</keyword>
<keyword evidence="7 10" id="KW-0862">Zinc</keyword>
<keyword evidence="6 10" id="KW-0378">Hydrolase</keyword>
<keyword evidence="5 10" id="KW-0547">Nucleotide-binding</keyword>
<dbReference type="InterPro" id="IPR004881">
    <property type="entry name" value="Ribosome_biogen_GTPase_RsgA"/>
</dbReference>
<feature type="binding site" evidence="10">
    <location>
        <position position="281"/>
    </location>
    <ligand>
        <name>Zn(2+)</name>
        <dbReference type="ChEBI" id="CHEBI:29105"/>
    </ligand>
</feature>
<dbReference type="SUPFAM" id="SSF52540">
    <property type="entry name" value="P-loop containing nucleoside triphosphate hydrolases"/>
    <property type="match status" value="1"/>
</dbReference>
<comment type="caution">
    <text evidence="10">Lacks conserved residue(s) required for the propagation of feature annotation.</text>
</comment>
<name>A0ABQ6LVC9_9GAMM</name>
<dbReference type="Gene3D" id="1.10.40.50">
    <property type="entry name" value="Probable gtpase engc, domain 3"/>
    <property type="match status" value="1"/>
</dbReference>
<dbReference type="PROSITE" id="PS51721">
    <property type="entry name" value="G_CP"/>
    <property type="match status" value="1"/>
</dbReference>
<feature type="binding site" evidence="10">
    <location>
        <position position="279"/>
    </location>
    <ligand>
        <name>Zn(2+)</name>
        <dbReference type="ChEBI" id="CHEBI:29105"/>
    </ligand>
</feature>
<dbReference type="HAMAP" id="MF_01820">
    <property type="entry name" value="GTPase_RsgA"/>
    <property type="match status" value="1"/>
</dbReference>
<keyword evidence="8 10" id="KW-0694">RNA-binding</keyword>
<evidence type="ECO:0000313" key="14">
    <source>
        <dbReference type="EMBL" id="GMG86035.1"/>
    </source>
</evidence>
<dbReference type="Proteomes" id="UP001224392">
    <property type="component" value="Unassembled WGS sequence"/>
</dbReference>
<proteinExistence type="inferred from homology"/>
<comment type="subunit">
    <text evidence="10">Monomer. Associates with 30S ribosomal subunit, binds 16S rRNA.</text>
</comment>
<keyword evidence="4 10" id="KW-0699">rRNA-binding</keyword>
<keyword evidence="3 10" id="KW-0479">Metal-binding</keyword>
<feature type="binding site" evidence="10">
    <location>
        <begin position="193"/>
        <end position="201"/>
    </location>
    <ligand>
        <name>GTP</name>
        <dbReference type="ChEBI" id="CHEBI:37565"/>
    </ligand>
</feature>
<dbReference type="Pfam" id="PF03193">
    <property type="entry name" value="RsgA_GTPase"/>
    <property type="match status" value="1"/>
</dbReference>
<comment type="similarity">
    <text evidence="10">Belongs to the TRAFAC class YlqF/YawG GTPase family. RsgA subfamily.</text>
</comment>
<feature type="domain" description="EngC GTPase" evidence="12">
    <location>
        <begin position="102"/>
        <end position="249"/>
    </location>
</feature>
<evidence type="ECO:0000256" key="10">
    <source>
        <dbReference type="HAMAP-Rule" id="MF_01820"/>
    </source>
</evidence>
<dbReference type="EMBL" id="BSYJ01000001">
    <property type="protein sequence ID" value="GMG86035.1"/>
    <property type="molecule type" value="Genomic_DNA"/>
</dbReference>
<accession>A0ABQ6LVC9</accession>